<name>A0ABY1UM25_9APIC</name>
<dbReference type="InterPro" id="IPR020097">
    <property type="entry name" value="PsdUridine_synth_TruA_a/b_dom"/>
</dbReference>
<organism evidence="6 7">
    <name type="scientific">Plasmodium gaboni</name>
    <dbReference type="NCBI Taxonomy" id="647221"/>
    <lineage>
        <taxon>Eukaryota</taxon>
        <taxon>Sar</taxon>
        <taxon>Alveolata</taxon>
        <taxon>Apicomplexa</taxon>
        <taxon>Aconoidasida</taxon>
        <taxon>Haemosporida</taxon>
        <taxon>Plasmodiidae</taxon>
        <taxon>Plasmodium</taxon>
        <taxon>Plasmodium (Laverania)</taxon>
    </lineage>
</organism>
<evidence type="ECO:0000256" key="4">
    <source>
        <dbReference type="SAM" id="Coils"/>
    </source>
</evidence>
<evidence type="ECO:0000256" key="1">
    <source>
        <dbReference type="ARBA" id="ARBA00009375"/>
    </source>
</evidence>
<sequence length="569" mass="68000">MENGSKKRLNNYEKNKERIKKLKLERQELKKKEKEKEKCENEEKINFNLKKYALCIGYIGSQYRGCQGQGENCATIENELERILLKINAIKKKKNFKNFNFCLSRSARTDQGVHALFNIFVYNIDLSCIGKKIEEGDNIDVTHNEKDNMGDKGNDNQTVGDNNINNNDEIFCENIKIEKNDQTQKCEEDIFKERKEKEEKFKNLLNNHLPCDIKCFEIYKVTKSFDARKFCSFRFYEYLFPVYVLSEVQVNEKYKERFDQAIVDIDEYVQRCKEEKRARRNKERNEMGITNIERNDMGIINIKNNNIDITNKERNDNDITNEENENMYLQIGDNINSIPIIHTYNNSKNIHSDNDKTERSSVIKNIKRDIIDEDIFSIKHYKEDLNEEELNTFFDIFNNYVGYHNFHCFTKKNIDQTTYRYIKYFDVSTVKLFDYHFLSVKILGQSFLMHQIRKMITLAVETYRKATSINSIYYCLHTKNYIPITLFPSDGLMLICPYFNAYNEKVCKYPHTLPICFEETEDIIEFKKNKIGKCIIEKMKQNVWKEWLQRMNQHPFIYYFIKEKINSSL</sequence>
<evidence type="ECO:0000259" key="5">
    <source>
        <dbReference type="Pfam" id="PF01416"/>
    </source>
</evidence>
<evidence type="ECO:0000313" key="6">
    <source>
        <dbReference type="EMBL" id="SOV13306.1"/>
    </source>
</evidence>
<dbReference type="Gene3D" id="3.30.70.660">
    <property type="entry name" value="Pseudouridine synthase I, catalytic domain, C-terminal subdomain"/>
    <property type="match status" value="1"/>
</dbReference>
<keyword evidence="7" id="KW-1185">Reference proteome</keyword>
<evidence type="ECO:0000256" key="3">
    <source>
        <dbReference type="ARBA" id="ARBA00023235"/>
    </source>
</evidence>
<dbReference type="SUPFAM" id="SSF55120">
    <property type="entry name" value="Pseudouridine synthase"/>
    <property type="match status" value="1"/>
</dbReference>
<dbReference type="InterPro" id="IPR020095">
    <property type="entry name" value="PsdUridine_synth_TruA_C"/>
</dbReference>
<dbReference type="PANTHER" id="PTHR11142:SF4">
    <property type="entry name" value="PSEUDOURIDYLATE SYNTHASE 1 HOMOLOG"/>
    <property type="match status" value="1"/>
</dbReference>
<feature type="domain" description="Pseudouridine synthase I TruA alpha/beta" evidence="5">
    <location>
        <begin position="398"/>
        <end position="496"/>
    </location>
</feature>
<keyword evidence="2" id="KW-0819">tRNA processing</keyword>
<evidence type="ECO:0000313" key="7">
    <source>
        <dbReference type="Proteomes" id="UP000831156"/>
    </source>
</evidence>
<dbReference type="CDD" id="cd02568">
    <property type="entry name" value="PseudoU_synth_PUS1_PUS2"/>
    <property type="match status" value="1"/>
</dbReference>
<feature type="coiled-coil region" evidence="4">
    <location>
        <begin position="251"/>
        <end position="285"/>
    </location>
</feature>
<accession>A0ABY1UM25</accession>
<protein>
    <submittedName>
        <fullName evidence="6">U2 snRNA/tRNA pseudouridine synthase, putative</fullName>
    </submittedName>
</protein>
<dbReference type="InterPro" id="IPR001406">
    <property type="entry name" value="PsdUridine_synth_TruA"/>
</dbReference>
<dbReference type="PANTHER" id="PTHR11142">
    <property type="entry name" value="PSEUDOURIDYLATE SYNTHASE"/>
    <property type="match status" value="1"/>
</dbReference>
<keyword evidence="3" id="KW-0413">Isomerase</keyword>
<comment type="similarity">
    <text evidence="1">Belongs to the tRNA pseudouridine synthase TruA family.</text>
</comment>
<dbReference type="Gene3D" id="3.30.70.580">
    <property type="entry name" value="Pseudouridine synthase I, catalytic domain, N-terminal subdomain"/>
    <property type="match status" value="1"/>
</dbReference>
<proteinExistence type="inferred from homology"/>
<gene>
    <name evidence="6" type="ORF">PGABG01_0804700</name>
</gene>
<evidence type="ECO:0000256" key="2">
    <source>
        <dbReference type="ARBA" id="ARBA00022694"/>
    </source>
</evidence>
<dbReference type="EMBL" id="LT969431">
    <property type="protein sequence ID" value="SOV13306.1"/>
    <property type="molecule type" value="Genomic_DNA"/>
</dbReference>
<feature type="coiled-coil region" evidence="4">
    <location>
        <begin position="12"/>
        <end position="42"/>
    </location>
</feature>
<keyword evidence="4" id="KW-0175">Coiled coil</keyword>
<dbReference type="InterPro" id="IPR020103">
    <property type="entry name" value="PsdUridine_synth_cat_dom_sf"/>
</dbReference>
<dbReference type="Proteomes" id="UP000831156">
    <property type="component" value="Chromosome 8"/>
</dbReference>
<reference evidence="6" key="1">
    <citation type="submission" date="2016-09" db="EMBL/GenBank/DDBJ databases">
        <authorList>
            <consortium name="Pathogen Informatics"/>
            <person name="Sun Q."/>
            <person name="Inoue M."/>
        </authorList>
    </citation>
    <scope>NUCLEOTIDE SEQUENCE</scope>
</reference>
<dbReference type="InterPro" id="IPR041708">
    <property type="entry name" value="PUS1/PUS2-like"/>
</dbReference>
<dbReference type="InterPro" id="IPR020094">
    <property type="entry name" value="TruA/RsuA/RluB/E/F_N"/>
</dbReference>
<dbReference type="Pfam" id="PF01416">
    <property type="entry name" value="PseudoU_synth_1"/>
    <property type="match status" value="1"/>
</dbReference>